<keyword evidence="2" id="KW-1185">Reference proteome</keyword>
<proteinExistence type="predicted"/>
<gene>
    <name evidence="1" type="ORF">AXI58_13765</name>
</gene>
<dbReference type="InterPro" id="IPR011989">
    <property type="entry name" value="ARM-like"/>
</dbReference>
<evidence type="ECO:0008006" key="3">
    <source>
        <dbReference type="Google" id="ProtNLM"/>
    </source>
</evidence>
<dbReference type="Gene3D" id="1.25.10.10">
    <property type="entry name" value="Leucine-rich Repeat Variant"/>
    <property type="match status" value="1"/>
</dbReference>
<accession>A0A150F8C1</accession>
<dbReference type="Proteomes" id="UP000075430">
    <property type="component" value="Unassembled WGS sequence"/>
</dbReference>
<dbReference type="STRING" id="1793963.AXI58_13765"/>
<organism evidence="1 2">
    <name type="scientific">Bacillus nakamurai</name>
    <dbReference type="NCBI Taxonomy" id="1793963"/>
    <lineage>
        <taxon>Bacteria</taxon>
        <taxon>Bacillati</taxon>
        <taxon>Bacillota</taxon>
        <taxon>Bacilli</taxon>
        <taxon>Bacillales</taxon>
        <taxon>Bacillaceae</taxon>
        <taxon>Bacillus</taxon>
    </lineage>
</organism>
<dbReference type="Pfam" id="PF13646">
    <property type="entry name" value="HEAT_2"/>
    <property type="match status" value="1"/>
</dbReference>
<dbReference type="AlphaFoldDB" id="A0A150F8C1"/>
<dbReference type="SUPFAM" id="SSF48371">
    <property type="entry name" value="ARM repeat"/>
    <property type="match status" value="1"/>
</dbReference>
<evidence type="ECO:0000313" key="1">
    <source>
        <dbReference type="EMBL" id="KXZ21041.1"/>
    </source>
</evidence>
<name>A0A150F8C1_9BACI</name>
<dbReference type="InterPro" id="IPR016024">
    <property type="entry name" value="ARM-type_fold"/>
</dbReference>
<dbReference type="RefSeq" id="WP_061521338.1">
    <property type="nucleotide sequence ID" value="NZ_JARLZY010000016.1"/>
</dbReference>
<dbReference type="EMBL" id="LSBA01000008">
    <property type="protein sequence ID" value="KXZ21041.1"/>
    <property type="molecule type" value="Genomic_DNA"/>
</dbReference>
<sequence length="171" mass="18740">MKSNDDELSLSVQDLANTNEITIVQAIGELKKSGKDAIPVLVDALKEEGSLRNIAAAVLGEFGEDAGEAAEELSRLLKNHTEDTRMAAAISLMRIGKPSLPFVIKIAQESEGQSCFWASWCIAWIDPSRIEPKMYECLKHEQEHPSGIVAPFAAEEALGKMIAFQLKDKED</sequence>
<comment type="caution">
    <text evidence="1">The sequence shown here is derived from an EMBL/GenBank/DDBJ whole genome shotgun (WGS) entry which is preliminary data.</text>
</comment>
<dbReference type="OrthoDB" id="2663371at2"/>
<reference evidence="2" key="1">
    <citation type="submission" date="2016-02" db="EMBL/GenBank/DDBJ databases">
        <authorList>
            <person name="Dunlap C."/>
        </authorList>
    </citation>
    <scope>NUCLEOTIDE SEQUENCE [LARGE SCALE GENOMIC DNA]</scope>
    <source>
        <strain evidence="2">NRRL B-41092</strain>
    </source>
</reference>
<evidence type="ECO:0000313" key="2">
    <source>
        <dbReference type="Proteomes" id="UP000075430"/>
    </source>
</evidence>
<protein>
    <recommendedName>
        <fullName evidence="3">HEAT repeat domain-containing protein</fullName>
    </recommendedName>
</protein>